<comment type="caution">
    <text evidence="1">The sequence shown here is derived from an EMBL/GenBank/DDBJ whole genome shotgun (WGS) entry which is preliminary data.</text>
</comment>
<dbReference type="EMBL" id="BKCJ010005978">
    <property type="protein sequence ID" value="GEU69672.1"/>
    <property type="molecule type" value="Genomic_DNA"/>
</dbReference>
<accession>A0A6L2MAH6</accession>
<dbReference type="GO" id="GO:0016757">
    <property type="term" value="F:glycosyltransferase activity"/>
    <property type="evidence" value="ECO:0007669"/>
    <property type="project" value="UniProtKB-KW"/>
</dbReference>
<organism evidence="1">
    <name type="scientific">Tanacetum cinerariifolium</name>
    <name type="common">Dalmatian daisy</name>
    <name type="synonym">Chrysanthemum cinerariifolium</name>
    <dbReference type="NCBI Taxonomy" id="118510"/>
    <lineage>
        <taxon>Eukaryota</taxon>
        <taxon>Viridiplantae</taxon>
        <taxon>Streptophyta</taxon>
        <taxon>Embryophyta</taxon>
        <taxon>Tracheophyta</taxon>
        <taxon>Spermatophyta</taxon>
        <taxon>Magnoliopsida</taxon>
        <taxon>eudicotyledons</taxon>
        <taxon>Gunneridae</taxon>
        <taxon>Pentapetalae</taxon>
        <taxon>asterids</taxon>
        <taxon>campanulids</taxon>
        <taxon>Asterales</taxon>
        <taxon>Asteraceae</taxon>
        <taxon>Asteroideae</taxon>
        <taxon>Anthemideae</taxon>
        <taxon>Anthemidinae</taxon>
        <taxon>Tanacetum</taxon>
    </lineage>
</organism>
<sequence length="297" mass="34186">MDQLEKQLDNKEFQEIGSMATFKDSSNISGNDAHADDADIRPIYDEEPMVEKCVFNVNHDSCVTKLLNEVNSCAKVPSNKTTNKNKPVEQVSVAKKPERQILKGHRFSIKKTSVVHEKTMTPISCLRWKPTGKIFKIVSLSLELRIHNHNNEPSSLKLVPKVVPPADKTTTSQQELELLFSRMYEEYFNAGNQKDKYDEFLVMIRKEDVVFKGVSVVEVLKGIPKGRVRKMRKKSIEMILLMYRRHGSSLGLRNQRDAFNIVEGVKISRINHLNYQHQICTQSTTPHAYFITYNYSR</sequence>
<reference evidence="1" key="1">
    <citation type="journal article" date="2019" name="Sci. Rep.">
        <title>Draft genome of Tanacetum cinerariifolium, the natural source of mosquito coil.</title>
        <authorList>
            <person name="Yamashiro T."/>
            <person name="Shiraishi A."/>
            <person name="Satake H."/>
            <person name="Nakayama K."/>
        </authorList>
    </citation>
    <scope>NUCLEOTIDE SEQUENCE</scope>
</reference>
<proteinExistence type="predicted"/>
<dbReference type="AlphaFoldDB" id="A0A6L2MAH6"/>
<keyword evidence="1" id="KW-0808">Transferase</keyword>
<gene>
    <name evidence="1" type="ORF">Tci_041650</name>
</gene>
<name>A0A6L2MAH6_TANCI</name>
<evidence type="ECO:0000313" key="1">
    <source>
        <dbReference type="EMBL" id="GEU69672.1"/>
    </source>
</evidence>
<protein>
    <submittedName>
        <fullName evidence="1">Probable xyloglucan galactosyltransferase GT19</fullName>
    </submittedName>
</protein>
<keyword evidence="1" id="KW-0328">Glycosyltransferase</keyword>